<feature type="compositionally biased region" description="Low complexity" evidence="1">
    <location>
        <begin position="1"/>
        <end position="16"/>
    </location>
</feature>
<feature type="transmembrane region" description="Helical" evidence="2">
    <location>
        <begin position="74"/>
        <end position="92"/>
    </location>
</feature>
<evidence type="ECO:0000256" key="1">
    <source>
        <dbReference type="SAM" id="MobiDB-lite"/>
    </source>
</evidence>
<keyword evidence="2" id="KW-1133">Transmembrane helix</keyword>
<keyword evidence="2" id="KW-0472">Membrane</keyword>
<organism evidence="3">
    <name type="scientific">Siphoviridae sp. ct1SN28</name>
    <dbReference type="NCBI Taxonomy" id="2825308"/>
    <lineage>
        <taxon>Viruses</taxon>
        <taxon>Duplodnaviria</taxon>
        <taxon>Heunggongvirae</taxon>
        <taxon>Uroviricota</taxon>
        <taxon>Caudoviricetes</taxon>
    </lineage>
</organism>
<reference evidence="3" key="1">
    <citation type="journal article" date="2021" name="Proc. Natl. Acad. Sci. U.S.A.">
        <title>A Catalog of Tens of Thousands of Viruses from Human Metagenomes Reveals Hidden Associations with Chronic Diseases.</title>
        <authorList>
            <person name="Tisza M.J."/>
            <person name="Buck C.B."/>
        </authorList>
    </citation>
    <scope>NUCLEOTIDE SEQUENCE</scope>
    <source>
        <strain evidence="3">Ct1SN28</strain>
    </source>
</reference>
<keyword evidence="2" id="KW-0812">Transmembrane</keyword>
<evidence type="ECO:0000256" key="2">
    <source>
        <dbReference type="SAM" id="Phobius"/>
    </source>
</evidence>
<accession>A0A8S5TRJ3</accession>
<feature type="region of interest" description="Disordered" evidence="1">
    <location>
        <begin position="1"/>
        <end position="38"/>
    </location>
</feature>
<feature type="compositionally biased region" description="Polar residues" evidence="1">
    <location>
        <begin position="18"/>
        <end position="29"/>
    </location>
</feature>
<proteinExistence type="predicted"/>
<evidence type="ECO:0000313" key="3">
    <source>
        <dbReference type="EMBL" id="DAF84825.1"/>
    </source>
</evidence>
<name>A0A8S5TRJ3_9CAUD</name>
<protein>
    <submittedName>
        <fullName evidence="3">Uncharacterized protein</fullName>
    </submittedName>
</protein>
<dbReference type="EMBL" id="BK015910">
    <property type="protein sequence ID" value="DAF84825.1"/>
    <property type="molecule type" value="Genomic_DNA"/>
</dbReference>
<sequence>MTEETTTTTPEAAAAEKIQNTVENPTTTAEEPEGGQIRRKKAFTATVVTFALTALLIFMVVWTLVTGSEDKNGVVAGAMVIATSAIQFYFGTKNGGKDA</sequence>
<feature type="transmembrane region" description="Helical" evidence="2">
    <location>
        <begin position="42"/>
        <end position="62"/>
    </location>
</feature>